<dbReference type="Pfam" id="PF00209">
    <property type="entry name" value="SNF"/>
    <property type="match status" value="2"/>
</dbReference>
<gene>
    <name evidence="7" type="ORF">NLU13_7903</name>
</gene>
<evidence type="ECO:0000256" key="3">
    <source>
        <dbReference type="ARBA" id="ARBA00022692"/>
    </source>
</evidence>
<feature type="transmembrane region" description="Helical" evidence="6">
    <location>
        <begin position="508"/>
        <end position="525"/>
    </location>
</feature>
<reference evidence="7" key="1">
    <citation type="submission" date="2022-10" db="EMBL/GenBank/DDBJ databases">
        <title>Determination and structural analysis of whole genome sequence of Sarocladium strictum F4-1.</title>
        <authorList>
            <person name="Hu L."/>
            <person name="Jiang Y."/>
        </authorList>
    </citation>
    <scope>NUCLEOTIDE SEQUENCE</scope>
    <source>
        <strain evidence="7">F4-1</strain>
    </source>
</reference>
<evidence type="ECO:0000313" key="7">
    <source>
        <dbReference type="EMBL" id="KAK0385427.1"/>
    </source>
</evidence>
<comment type="subcellular location">
    <subcellularLocation>
        <location evidence="1">Membrane</location>
        <topology evidence="1">Multi-pass membrane protein</topology>
    </subcellularLocation>
</comment>
<feature type="transmembrane region" description="Helical" evidence="6">
    <location>
        <begin position="185"/>
        <end position="203"/>
    </location>
</feature>
<feature type="transmembrane region" description="Helical" evidence="6">
    <location>
        <begin position="210"/>
        <end position="229"/>
    </location>
</feature>
<evidence type="ECO:0000256" key="2">
    <source>
        <dbReference type="ARBA" id="ARBA00022448"/>
    </source>
</evidence>
<keyword evidence="3 6" id="KW-0812">Transmembrane</keyword>
<dbReference type="PANTHER" id="PTHR11616">
    <property type="entry name" value="SODIUM/CHLORIDE DEPENDENT TRANSPORTER"/>
    <property type="match status" value="1"/>
</dbReference>
<feature type="transmembrane region" description="Helical" evidence="6">
    <location>
        <begin position="478"/>
        <end position="496"/>
    </location>
</feature>
<keyword evidence="5 6" id="KW-0472">Membrane</keyword>
<name>A0AA39L611_SARSR</name>
<organism evidence="7 8">
    <name type="scientific">Sarocladium strictum</name>
    <name type="common">Black bundle disease fungus</name>
    <name type="synonym">Acremonium strictum</name>
    <dbReference type="NCBI Taxonomy" id="5046"/>
    <lineage>
        <taxon>Eukaryota</taxon>
        <taxon>Fungi</taxon>
        <taxon>Dikarya</taxon>
        <taxon>Ascomycota</taxon>
        <taxon>Pezizomycotina</taxon>
        <taxon>Sordariomycetes</taxon>
        <taxon>Hypocreomycetidae</taxon>
        <taxon>Hypocreales</taxon>
        <taxon>Sarocladiaceae</taxon>
        <taxon>Sarocladium</taxon>
    </lineage>
</organism>
<dbReference type="Proteomes" id="UP001175261">
    <property type="component" value="Unassembled WGS sequence"/>
</dbReference>
<protein>
    <submittedName>
        <fullName evidence="7">Uncharacterized protein</fullName>
    </submittedName>
</protein>
<dbReference type="GO" id="GO:0005886">
    <property type="term" value="C:plasma membrane"/>
    <property type="evidence" value="ECO:0007669"/>
    <property type="project" value="TreeGrafter"/>
</dbReference>
<comment type="caution">
    <text evidence="7">The sequence shown here is derived from an EMBL/GenBank/DDBJ whole genome shotgun (WGS) entry which is preliminary data.</text>
</comment>
<proteinExistence type="predicted"/>
<feature type="transmembrane region" description="Helical" evidence="6">
    <location>
        <begin position="292"/>
        <end position="316"/>
    </location>
</feature>
<keyword evidence="4 6" id="KW-1133">Transmembrane helix</keyword>
<dbReference type="PRINTS" id="PR00176">
    <property type="entry name" value="NANEUSMPORT"/>
</dbReference>
<feature type="transmembrane region" description="Helical" evidence="6">
    <location>
        <begin position="30"/>
        <end position="48"/>
    </location>
</feature>
<dbReference type="EMBL" id="JAPDFR010000007">
    <property type="protein sequence ID" value="KAK0385427.1"/>
    <property type="molecule type" value="Genomic_DNA"/>
</dbReference>
<feature type="transmembrane region" description="Helical" evidence="6">
    <location>
        <begin position="103"/>
        <end position="130"/>
    </location>
</feature>
<dbReference type="PANTHER" id="PTHR11616:SF240">
    <property type="entry name" value="BLOATED TUBULES, ISOFORM B-RELATED"/>
    <property type="match status" value="1"/>
</dbReference>
<evidence type="ECO:0000256" key="5">
    <source>
        <dbReference type="ARBA" id="ARBA00023136"/>
    </source>
</evidence>
<feature type="transmembrane region" description="Helical" evidence="6">
    <location>
        <begin position="448"/>
        <end position="472"/>
    </location>
</feature>
<feature type="transmembrane region" description="Helical" evidence="6">
    <location>
        <begin position="552"/>
        <end position="572"/>
    </location>
</feature>
<feature type="transmembrane region" description="Helical" evidence="6">
    <location>
        <begin position="255"/>
        <end position="280"/>
    </location>
</feature>
<feature type="transmembrane region" description="Helical" evidence="6">
    <location>
        <begin position="387"/>
        <end position="410"/>
    </location>
</feature>
<dbReference type="CDD" id="cd11554">
    <property type="entry name" value="SLC6sbd_u2"/>
    <property type="match status" value="1"/>
</dbReference>
<feature type="transmembrane region" description="Helical" evidence="6">
    <location>
        <begin position="422"/>
        <end position="441"/>
    </location>
</feature>
<evidence type="ECO:0000256" key="1">
    <source>
        <dbReference type="ARBA" id="ARBA00004141"/>
    </source>
</evidence>
<keyword evidence="2" id="KW-0813">Transport</keyword>
<evidence type="ECO:0000313" key="8">
    <source>
        <dbReference type="Proteomes" id="UP001175261"/>
    </source>
</evidence>
<feature type="transmembrane region" description="Helical" evidence="6">
    <location>
        <begin position="584"/>
        <end position="606"/>
    </location>
</feature>
<evidence type="ECO:0000256" key="6">
    <source>
        <dbReference type="SAM" id="Phobius"/>
    </source>
</evidence>
<evidence type="ECO:0000256" key="4">
    <source>
        <dbReference type="ARBA" id="ARBA00022989"/>
    </source>
</evidence>
<dbReference type="SUPFAM" id="SSF161070">
    <property type="entry name" value="SNF-like"/>
    <property type="match status" value="1"/>
</dbReference>
<dbReference type="PROSITE" id="PS50267">
    <property type="entry name" value="NA_NEUROTRAN_SYMP_3"/>
    <property type="match status" value="1"/>
</dbReference>
<dbReference type="InterPro" id="IPR000175">
    <property type="entry name" value="Na/ntran_symport"/>
</dbReference>
<feature type="transmembrane region" description="Helical" evidence="6">
    <location>
        <begin position="346"/>
        <end position="366"/>
    </location>
</feature>
<dbReference type="GO" id="GO:0035725">
    <property type="term" value="P:sodium ion transmembrane transport"/>
    <property type="evidence" value="ECO:0007669"/>
    <property type="project" value="TreeGrafter"/>
</dbReference>
<dbReference type="InterPro" id="IPR037272">
    <property type="entry name" value="SNS_sf"/>
</dbReference>
<feature type="transmembrane region" description="Helical" evidence="6">
    <location>
        <begin position="60"/>
        <end position="82"/>
    </location>
</feature>
<sequence length="678" mass="74648">MDRIKKVYYWLAPDAEKEADGRDTWPSRTAFILAAMGGAIGLGNLLRYPAVVYANNGLQWFIPYLIALFFLGIPVLILEISLGQAYRGGVMIAFGNLNHRAKGVGLGIIMTGFVVATYYVPILALVMHYFRHSFRNPVPWTGRGEDFYMNDVVQNGTPIPGTVDGGGTVTSWTVHPELGVNAETVAWNLFIWFFVWLCMFKGVGVTGRAVYFTMGLPVVMLIVLMGRSLSLDNAGRGVRYYFAEWHGEKLGGGQIWQGACGQVFFSIGVGFGYFTSYASYNSRFADAVQDAFIIALSNSLYEVLAGFVVFGIIGFLGDPGDTQLSTFTVGFLTYPLALAEMPASQFWSVIFFITLAVLGLGSAFALMESLVTMVCDTDWGKKLPRTAVCTIIISCAFLISIIYCTKFGFYLLEAVDEWTNNLSLLFIVFCECVAVTCIYRWRDVVSQVGLLSFSLFNFGYMGGMILGTAIGHAVSPEAGAGVGFGLFIAGVVSSVLLASTPDSVPPPFFRRSVLLNKFWWLAFYAPNQLRRDLNGTVAHGKNWQIPFVWGPILRYISAPILAIVTSFSYPLFYRAWRMDPLHIFGFAVAHVCMLFVVAGFIIPRAFDVFIPVSRRPEHNSYVGPQQQAITNGLVQESTTTEGAGVLRHRTTAEDDGVHRNEIGPEGIYASEKEAKVAI</sequence>
<accession>A0AA39L611</accession>
<dbReference type="AlphaFoldDB" id="A0AA39L611"/>
<keyword evidence="8" id="KW-1185">Reference proteome</keyword>